<dbReference type="GO" id="GO:0008654">
    <property type="term" value="P:phospholipid biosynthetic process"/>
    <property type="evidence" value="ECO:0007669"/>
    <property type="project" value="UniProtKB-UniRule"/>
</dbReference>
<proteinExistence type="inferred from homology"/>
<organism evidence="11 12">
    <name type="scientific">Bacillus benzoevorans</name>
    <dbReference type="NCBI Taxonomy" id="1456"/>
    <lineage>
        <taxon>Bacteria</taxon>
        <taxon>Bacillati</taxon>
        <taxon>Bacillota</taxon>
        <taxon>Bacilli</taxon>
        <taxon>Bacillales</taxon>
        <taxon>Bacillaceae</taxon>
        <taxon>Bacillus</taxon>
    </lineage>
</organism>
<dbReference type="PANTHER" id="PTHR30309:SF0">
    <property type="entry name" value="GLYCEROL-3-PHOSPHATE ACYLTRANSFERASE-RELATED"/>
    <property type="match status" value="1"/>
</dbReference>
<dbReference type="UniPathway" id="UPA00085"/>
<keyword evidence="7 10" id="KW-0472">Membrane</keyword>
<keyword evidence="1 10" id="KW-1003">Cell membrane</keyword>
<evidence type="ECO:0000256" key="7">
    <source>
        <dbReference type="ARBA" id="ARBA00023136"/>
    </source>
</evidence>
<dbReference type="EC" id="2.3.1.275" evidence="10"/>
<evidence type="ECO:0000256" key="5">
    <source>
        <dbReference type="ARBA" id="ARBA00022989"/>
    </source>
</evidence>
<keyword evidence="11" id="KW-0012">Acyltransferase</keyword>
<dbReference type="HAMAP" id="MF_01043">
    <property type="entry name" value="PlsY"/>
    <property type="match status" value="1"/>
</dbReference>
<keyword evidence="5 10" id="KW-1133">Transmembrane helix</keyword>
<evidence type="ECO:0000256" key="4">
    <source>
        <dbReference type="ARBA" id="ARBA00022692"/>
    </source>
</evidence>
<evidence type="ECO:0000256" key="8">
    <source>
        <dbReference type="ARBA" id="ARBA00023209"/>
    </source>
</evidence>
<dbReference type="GO" id="GO:0005886">
    <property type="term" value="C:plasma membrane"/>
    <property type="evidence" value="ECO:0007669"/>
    <property type="project" value="UniProtKB-SubCell"/>
</dbReference>
<keyword evidence="9 10" id="KW-1208">Phospholipid metabolism</keyword>
<dbReference type="EMBL" id="JACHGK010000021">
    <property type="protein sequence ID" value="MBB6447399.1"/>
    <property type="molecule type" value="Genomic_DNA"/>
</dbReference>
<evidence type="ECO:0000313" key="12">
    <source>
        <dbReference type="Proteomes" id="UP000531594"/>
    </source>
</evidence>
<keyword evidence="8 10" id="KW-0594">Phospholipid biosynthesis</keyword>
<dbReference type="SMART" id="SM01207">
    <property type="entry name" value="G3P_acyltransf"/>
    <property type="match status" value="1"/>
</dbReference>
<sequence>MVVNGIIFVLAYLIGSIPSGLIIGKKFYGVDIRQHGSGNLGGTNTFRVLGVKAGLVVTSADILKGTLAAALPLLFGTDMDPLIAGIFAVIGHTYPIFAGFRGGKAVATSAGVLLCYAPFMFLITIASFFICLYITKYVSLSSMFGGVVAILYAVIVQDKILIVVVSILTAFVVYRHRANIKRILNKTEPKVSWLSKNANNFSKNKR</sequence>
<feature type="transmembrane region" description="Helical" evidence="10">
    <location>
        <begin position="6"/>
        <end position="28"/>
    </location>
</feature>
<dbReference type="RefSeq" id="WP_184529314.1">
    <property type="nucleotide sequence ID" value="NZ_JACHGK010000021.1"/>
</dbReference>
<evidence type="ECO:0000256" key="3">
    <source>
        <dbReference type="ARBA" id="ARBA00022679"/>
    </source>
</evidence>
<dbReference type="Pfam" id="PF02660">
    <property type="entry name" value="G3P_acyltransf"/>
    <property type="match status" value="1"/>
</dbReference>
<evidence type="ECO:0000256" key="1">
    <source>
        <dbReference type="ARBA" id="ARBA00022475"/>
    </source>
</evidence>
<reference evidence="11 12" key="1">
    <citation type="submission" date="2020-08" db="EMBL/GenBank/DDBJ databases">
        <title>Genomic Encyclopedia of Type Strains, Phase IV (KMG-IV): sequencing the most valuable type-strain genomes for metagenomic binning, comparative biology and taxonomic classification.</title>
        <authorList>
            <person name="Goeker M."/>
        </authorList>
    </citation>
    <scope>NUCLEOTIDE SEQUENCE [LARGE SCALE GENOMIC DNA]</scope>
    <source>
        <strain evidence="11 12">DSM 5391</strain>
    </source>
</reference>
<dbReference type="PANTHER" id="PTHR30309">
    <property type="entry name" value="INNER MEMBRANE PROTEIN YGIH"/>
    <property type="match status" value="1"/>
</dbReference>
<protein>
    <recommendedName>
        <fullName evidence="10">Glycerol-3-phosphate acyltransferase</fullName>
    </recommendedName>
    <alternativeName>
        <fullName evidence="10">Acyl-PO4 G3P acyltransferase</fullName>
    </alternativeName>
    <alternativeName>
        <fullName evidence="10">Acyl-phosphate--glycerol-3-phosphate acyltransferase</fullName>
    </alternativeName>
    <alternativeName>
        <fullName evidence="10">G3P acyltransferase</fullName>
        <shortName evidence="10">GPAT</shortName>
        <ecNumber evidence="10">2.3.1.275</ecNumber>
    </alternativeName>
    <alternativeName>
        <fullName evidence="10">Lysophosphatidic acid synthase</fullName>
        <shortName evidence="10">LPA synthase</shortName>
    </alternativeName>
</protein>
<dbReference type="Proteomes" id="UP000531594">
    <property type="component" value="Unassembled WGS sequence"/>
</dbReference>
<comment type="caution">
    <text evidence="11">The sequence shown here is derived from an EMBL/GenBank/DDBJ whole genome shotgun (WGS) entry which is preliminary data.</text>
</comment>
<keyword evidence="4 10" id="KW-0812">Transmembrane</keyword>
<feature type="transmembrane region" description="Helical" evidence="10">
    <location>
        <begin position="112"/>
        <end position="135"/>
    </location>
</feature>
<comment type="subcellular location">
    <subcellularLocation>
        <location evidence="10">Cell membrane</location>
        <topology evidence="10">Multi-pass membrane protein</topology>
    </subcellularLocation>
</comment>
<dbReference type="GO" id="GO:0043772">
    <property type="term" value="F:acyl-phosphate glycerol-3-phosphate acyltransferase activity"/>
    <property type="evidence" value="ECO:0007669"/>
    <property type="project" value="UniProtKB-UniRule"/>
</dbReference>
<feature type="transmembrane region" description="Helical" evidence="10">
    <location>
        <begin position="81"/>
        <end position="100"/>
    </location>
</feature>
<dbReference type="InterPro" id="IPR003811">
    <property type="entry name" value="G3P_acylTferase_PlsY"/>
</dbReference>
<accession>A0A7X0HV42</accession>
<feature type="transmembrane region" description="Helical" evidence="10">
    <location>
        <begin position="147"/>
        <end position="174"/>
    </location>
</feature>
<comment type="pathway">
    <text evidence="10">Lipid metabolism; phospholipid metabolism.</text>
</comment>
<comment type="function">
    <text evidence="10">Catalyzes the transfer of an acyl group from acyl-phosphate (acyl-PO(4)) to glycerol-3-phosphate (G3P) to form lysophosphatidic acid (LPA). This enzyme utilizes acyl-phosphate as fatty acyl donor, but not acyl-CoA or acyl-ACP.</text>
</comment>
<keyword evidence="3 10" id="KW-0808">Transferase</keyword>
<dbReference type="AlphaFoldDB" id="A0A7X0HV42"/>
<evidence type="ECO:0000256" key="9">
    <source>
        <dbReference type="ARBA" id="ARBA00023264"/>
    </source>
</evidence>
<comment type="subunit">
    <text evidence="10">Probably interacts with PlsX.</text>
</comment>
<comment type="catalytic activity">
    <reaction evidence="10">
        <text>an acyl phosphate + sn-glycerol 3-phosphate = a 1-acyl-sn-glycero-3-phosphate + phosphate</text>
        <dbReference type="Rhea" id="RHEA:34075"/>
        <dbReference type="ChEBI" id="CHEBI:43474"/>
        <dbReference type="ChEBI" id="CHEBI:57597"/>
        <dbReference type="ChEBI" id="CHEBI:57970"/>
        <dbReference type="ChEBI" id="CHEBI:59918"/>
        <dbReference type="EC" id="2.3.1.275"/>
    </reaction>
</comment>
<dbReference type="NCBIfam" id="TIGR00023">
    <property type="entry name" value="glycerol-3-phosphate 1-O-acyltransferase PlsY"/>
    <property type="match status" value="1"/>
</dbReference>
<evidence type="ECO:0000256" key="2">
    <source>
        <dbReference type="ARBA" id="ARBA00022516"/>
    </source>
</evidence>
<evidence type="ECO:0000313" key="11">
    <source>
        <dbReference type="EMBL" id="MBB6447399.1"/>
    </source>
</evidence>
<name>A0A7X0HV42_9BACI</name>
<evidence type="ECO:0000256" key="10">
    <source>
        <dbReference type="HAMAP-Rule" id="MF_01043"/>
    </source>
</evidence>
<comment type="similarity">
    <text evidence="10">Belongs to the PlsY family.</text>
</comment>
<gene>
    <name evidence="10" type="primary">plsY</name>
    <name evidence="11" type="ORF">HNR53_004079</name>
</gene>
<keyword evidence="12" id="KW-1185">Reference proteome</keyword>
<keyword evidence="2 10" id="KW-0444">Lipid biosynthesis</keyword>
<keyword evidence="6 10" id="KW-0443">Lipid metabolism</keyword>
<evidence type="ECO:0000256" key="6">
    <source>
        <dbReference type="ARBA" id="ARBA00023098"/>
    </source>
</evidence>